<feature type="domain" description="Lipase" evidence="5">
    <location>
        <begin position="2"/>
        <end position="79"/>
    </location>
</feature>
<dbReference type="PANTHER" id="PTHR11610:SF3">
    <property type="entry name" value="LIPOPROTEIN LIPASE"/>
    <property type="match status" value="1"/>
</dbReference>
<dbReference type="Proteomes" id="UP001529510">
    <property type="component" value="Unassembled WGS sequence"/>
</dbReference>
<dbReference type="GO" id="GO:0005576">
    <property type="term" value="C:extracellular region"/>
    <property type="evidence" value="ECO:0007669"/>
    <property type="project" value="UniProtKB-SubCell"/>
</dbReference>
<evidence type="ECO:0000259" key="5">
    <source>
        <dbReference type="Pfam" id="PF00151"/>
    </source>
</evidence>
<reference evidence="6 7" key="1">
    <citation type="submission" date="2024-05" db="EMBL/GenBank/DDBJ databases">
        <title>Genome sequencing and assembly of Indian major carp, Cirrhinus mrigala (Hamilton, 1822).</title>
        <authorList>
            <person name="Mohindra V."/>
            <person name="Chowdhury L.M."/>
            <person name="Lal K."/>
            <person name="Jena J.K."/>
        </authorList>
    </citation>
    <scope>NUCLEOTIDE SEQUENCE [LARGE SCALE GENOMIC DNA]</scope>
    <source>
        <strain evidence="6">CM1030</strain>
        <tissue evidence="6">Blood</tissue>
    </source>
</reference>
<evidence type="ECO:0000313" key="7">
    <source>
        <dbReference type="Proteomes" id="UP001529510"/>
    </source>
</evidence>
<keyword evidence="7" id="KW-1185">Reference proteome</keyword>
<feature type="non-terminal residue" evidence="6">
    <location>
        <position position="1"/>
    </location>
</feature>
<organism evidence="6 7">
    <name type="scientific">Cirrhinus mrigala</name>
    <name type="common">Mrigala</name>
    <dbReference type="NCBI Taxonomy" id="683832"/>
    <lineage>
        <taxon>Eukaryota</taxon>
        <taxon>Metazoa</taxon>
        <taxon>Chordata</taxon>
        <taxon>Craniata</taxon>
        <taxon>Vertebrata</taxon>
        <taxon>Euteleostomi</taxon>
        <taxon>Actinopterygii</taxon>
        <taxon>Neopterygii</taxon>
        <taxon>Teleostei</taxon>
        <taxon>Ostariophysi</taxon>
        <taxon>Cypriniformes</taxon>
        <taxon>Cyprinidae</taxon>
        <taxon>Labeoninae</taxon>
        <taxon>Labeonini</taxon>
        <taxon>Cirrhinus</taxon>
    </lineage>
</organism>
<sequence length="121" mass="14089">MDQIVKCSHERSIHLFIDSLVNQAYQSWAYRCSSKDAFNKGLCLSCRKNRCNKLGYGVNKIRSARSAKMYLKTRDMMPFKVFHYQIKLHLFSDKNMTLLEQPVKVSLFGTTDERDDISVTV</sequence>
<gene>
    <name evidence="6" type="ORF">M9458_004993</name>
</gene>
<dbReference type="PRINTS" id="PR00821">
    <property type="entry name" value="TAGLIPASE"/>
</dbReference>
<keyword evidence="3" id="KW-0964">Secreted</keyword>
<evidence type="ECO:0000256" key="3">
    <source>
        <dbReference type="ARBA" id="ARBA00022525"/>
    </source>
</evidence>
<protein>
    <recommendedName>
        <fullName evidence="5">Lipase domain-containing protein</fullName>
    </recommendedName>
</protein>
<dbReference type="SUPFAM" id="SSF49723">
    <property type="entry name" value="Lipase/lipooxygenase domain (PLAT/LH2 domain)"/>
    <property type="match status" value="1"/>
</dbReference>
<proteinExistence type="inferred from homology"/>
<evidence type="ECO:0000256" key="2">
    <source>
        <dbReference type="ARBA" id="ARBA00010701"/>
    </source>
</evidence>
<dbReference type="InterPro" id="IPR036392">
    <property type="entry name" value="PLAT/LH2_dom_sf"/>
</dbReference>
<dbReference type="SUPFAM" id="SSF53474">
    <property type="entry name" value="alpha/beta-Hydrolases"/>
    <property type="match status" value="1"/>
</dbReference>
<comment type="subcellular location">
    <subcellularLocation>
        <location evidence="1">Secreted</location>
    </subcellularLocation>
</comment>
<dbReference type="Pfam" id="PF00151">
    <property type="entry name" value="Lipase"/>
    <property type="match status" value="1"/>
</dbReference>
<name>A0ABD0RTM2_CIRMR</name>
<dbReference type="InterPro" id="IPR029058">
    <property type="entry name" value="AB_hydrolase_fold"/>
</dbReference>
<comment type="caution">
    <text evidence="6">The sequence shown here is derived from an EMBL/GenBank/DDBJ whole genome shotgun (WGS) entry which is preliminary data.</text>
</comment>
<dbReference type="Gene3D" id="3.40.50.1820">
    <property type="entry name" value="alpha/beta hydrolase"/>
    <property type="match status" value="1"/>
</dbReference>
<dbReference type="PANTHER" id="PTHR11610">
    <property type="entry name" value="LIPASE"/>
    <property type="match status" value="1"/>
</dbReference>
<accession>A0ABD0RTM2</accession>
<dbReference type="EMBL" id="JAMKFB020000002">
    <property type="protein sequence ID" value="KAL0201806.1"/>
    <property type="molecule type" value="Genomic_DNA"/>
</dbReference>
<evidence type="ECO:0000256" key="4">
    <source>
        <dbReference type="RuleBase" id="RU004262"/>
    </source>
</evidence>
<dbReference type="AlphaFoldDB" id="A0ABD0RTM2"/>
<evidence type="ECO:0000313" key="6">
    <source>
        <dbReference type="EMBL" id="KAL0201806.1"/>
    </source>
</evidence>
<dbReference type="InterPro" id="IPR000734">
    <property type="entry name" value="TAG_lipase"/>
</dbReference>
<comment type="similarity">
    <text evidence="2 4">Belongs to the AB hydrolase superfamily. Lipase family.</text>
</comment>
<evidence type="ECO:0000256" key="1">
    <source>
        <dbReference type="ARBA" id="ARBA00004613"/>
    </source>
</evidence>
<dbReference type="InterPro" id="IPR013818">
    <property type="entry name" value="Lipase"/>
</dbReference>
<feature type="non-terminal residue" evidence="6">
    <location>
        <position position="121"/>
    </location>
</feature>